<dbReference type="EMBL" id="BSPO01000002">
    <property type="protein sequence ID" value="GLS83194.1"/>
    <property type="molecule type" value="Genomic_DNA"/>
</dbReference>
<dbReference type="Proteomes" id="UP001157439">
    <property type="component" value="Unassembled WGS sequence"/>
</dbReference>
<comment type="similarity">
    <text evidence="9">Belongs to the LpxL/LpxM/LpxP family.</text>
</comment>
<sequence>MITKAQFSAQLLHPKYWLIWFFAGLLWLTTRLPLPIQMKMGAGLGRLVHRFLKKRVHTAQRNLELCFPEMSEQERQHLVKRNFEETGKAIFDSVNAWWWSDKRVRQHMDMTGVEHIEQTLNDGNGVVLFAVHALCLEMGPRVLTQESGGYGVFRPNDNPLLEYLQTRGRLKSAKGMIPKKGAVRGMLETLHMPDLIWYTADQDFGPRRAVFAPWFGVEQAATITAATMLAKQGNAKILPFFVERTDGDKGYRVVISPPLENFPGDNELEDAKTCNKVVESIISQNKAQYMWLHRRFKTRPDGQGSLY</sequence>
<dbReference type="GO" id="GO:0008913">
    <property type="term" value="F:Kdo2-lipid IVA acyltransferase activity"/>
    <property type="evidence" value="ECO:0007669"/>
    <property type="project" value="UniProtKB-EC"/>
</dbReference>
<keyword evidence="7 9" id="KW-0472">Membrane</keyword>
<protein>
    <recommendedName>
        <fullName evidence="9">Lipid A biosynthesis acyltransferase</fullName>
        <ecNumber evidence="9">2.3.1.241</ecNumber>
    </recommendedName>
    <alternativeName>
        <fullName evidence="9">Kdo(2)-lipid IV(A) acyltransferase</fullName>
    </alternativeName>
</protein>
<dbReference type="InterPro" id="IPR004960">
    <property type="entry name" value="LipA_acyltrans"/>
</dbReference>
<feature type="transmembrane region" description="Helical" evidence="9">
    <location>
        <begin position="16"/>
        <end position="34"/>
    </location>
</feature>
<dbReference type="EC" id="2.3.1.241" evidence="9"/>
<dbReference type="PANTHER" id="PTHR30606:SF9">
    <property type="entry name" value="LIPID A BIOSYNTHESIS LAUROYLTRANSFERASE"/>
    <property type="match status" value="1"/>
</dbReference>
<reference evidence="10 11" key="1">
    <citation type="journal article" date="2014" name="Int. J. Syst. Evol. Microbiol.">
        <title>Complete genome sequence of Corynebacterium casei LMG S-19264T (=DSM 44701T), isolated from a smear-ripened cheese.</title>
        <authorList>
            <consortium name="US DOE Joint Genome Institute (JGI-PGF)"/>
            <person name="Walter F."/>
            <person name="Albersmeier A."/>
            <person name="Kalinowski J."/>
            <person name="Ruckert C."/>
        </authorList>
    </citation>
    <scope>NUCLEOTIDE SEQUENCE [LARGE SCALE GENOMIC DNA]</scope>
    <source>
        <strain evidence="10 11">NBRC 112785</strain>
    </source>
</reference>
<keyword evidence="8 9" id="KW-0012">Acyltransferase</keyword>
<evidence type="ECO:0000256" key="5">
    <source>
        <dbReference type="ARBA" id="ARBA00022985"/>
    </source>
</evidence>
<keyword evidence="4 9" id="KW-0812">Transmembrane</keyword>
<keyword evidence="5 9" id="KW-0448">Lipopolysaccharide biosynthesis</keyword>
<dbReference type="GO" id="GO:0009103">
    <property type="term" value="P:lipopolysaccharide biosynthetic process"/>
    <property type="evidence" value="ECO:0007669"/>
    <property type="project" value="UniProtKB-UniRule"/>
</dbReference>
<evidence type="ECO:0000256" key="4">
    <source>
        <dbReference type="ARBA" id="ARBA00022692"/>
    </source>
</evidence>
<evidence type="ECO:0000256" key="8">
    <source>
        <dbReference type="ARBA" id="ARBA00023315"/>
    </source>
</evidence>
<dbReference type="InterPro" id="IPR011920">
    <property type="entry name" value="Lipid_A_LpxL_LpxP"/>
</dbReference>
<dbReference type="PIRSF" id="PIRSF026649">
    <property type="entry name" value="MsbB"/>
    <property type="match status" value="1"/>
</dbReference>
<feature type="short sequence motif" description="HXXXXD motif" evidence="9">
    <location>
        <begin position="132"/>
        <end position="137"/>
    </location>
</feature>
<comment type="caution">
    <text evidence="10">The sequence shown here is derived from an EMBL/GenBank/DDBJ whole genome shotgun (WGS) entry which is preliminary data.</text>
</comment>
<dbReference type="RefSeq" id="WP_095497245.1">
    <property type="nucleotide sequence ID" value="NZ_BSPO01000002.1"/>
</dbReference>
<dbReference type="CDD" id="cd07984">
    <property type="entry name" value="LPLAT_LABLAT-like"/>
    <property type="match status" value="1"/>
</dbReference>
<comment type="pathway">
    <text evidence="9">Bacterial outer membrane biogenesis; lipopolysaccharide biosynthesis.</text>
</comment>
<evidence type="ECO:0000256" key="2">
    <source>
        <dbReference type="ARBA" id="ARBA00022519"/>
    </source>
</evidence>
<comment type="subcellular location">
    <subcellularLocation>
        <location evidence="9">Cell inner membrane</location>
        <topology evidence="9">Single-pass membrane protein</topology>
    </subcellularLocation>
</comment>
<evidence type="ECO:0000256" key="7">
    <source>
        <dbReference type="ARBA" id="ARBA00023136"/>
    </source>
</evidence>
<dbReference type="NCBIfam" id="TIGR02207">
    <property type="entry name" value="lipid_A_htrB"/>
    <property type="match status" value="1"/>
</dbReference>
<dbReference type="GO" id="GO:0009245">
    <property type="term" value="P:lipid A biosynthetic process"/>
    <property type="evidence" value="ECO:0007669"/>
    <property type="project" value="InterPro"/>
</dbReference>
<evidence type="ECO:0000256" key="6">
    <source>
        <dbReference type="ARBA" id="ARBA00022989"/>
    </source>
</evidence>
<accession>A0AA37WX94</accession>
<comment type="pathway">
    <text evidence="9">Glycolipid biosynthesis; KDO(2)-lipid A biosynthesis; KDO(2)-lipid A from CMP-3-deoxy-D-manno-octulosonate and lipid IV(A): step 3/4.</text>
</comment>
<dbReference type="AlphaFoldDB" id="A0AA37WX94"/>
<evidence type="ECO:0000313" key="10">
    <source>
        <dbReference type="EMBL" id="GLS83194.1"/>
    </source>
</evidence>
<dbReference type="PANTHER" id="PTHR30606">
    <property type="entry name" value="LIPID A BIOSYNTHESIS LAUROYL ACYLTRANSFERASE"/>
    <property type="match status" value="1"/>
</dbReference>
<keyword evidence="1 9" id="KW-1003">Cell membrane</keyword>
<organism evidence="10 11">
    <name type="scientific">Paraferrimonas haliotis</name>
    <dbReference type="NCBI Taxonomy" id="2013866"/>
    <lineage>
        <taxon>Bacteria</taxon>
        <taxon>Pseudomonadati</taxon>
        <taxon>Pseudomonadota</taxon>
        <taxon>Gammaproteobacteria</taxon>
        <taxon>Alteromonadales</taxon>
        <taxon>Ferrimonadaceae</taxon>
        <taxon>Paraferrimonas</taxon>
    </lineage>
</organism>
<keyword evidence="11" id="KW-1185">Reference proteome</keyword>
<keyword evidence="3 9" id="KW-0808">Transferase</keyword>
<evidence type="ECO:0000256" key="9">
    <source>
        <dbReference type="HAMAP-Rule" id="MF_01942"/>
    </source>
</evidence>
<comment type="function">
    <text evidence="9">Catalyzes the transfer of an acyl chain from an acyl-[acyl-carrier-protein] (ACP) to a Kdo(2)-lipid IV(A) to form a Kdo(2)-(acyl)-lipid IV(A).</text>
</comment>
<name>A0AA37WX94_9GAMM</name>
<dbReference type="GO" id="GO:0036104">
    <property type="term" value="P:Kdo2-lipid A biosynthetic process"/>
    <property type="evidence" value="ECO:0007669"/>
    <property type="project" value="UniProtKB-UniRule"/>
</dbReference>
<dbReference type="GO" id="GO:0005886">
    <property type="term" value="C:plasma membrane"/>
    <property type="evidence" value="ECO:0007669"/>
    <property type="project" value="UniProtKB-SubCell"/>
</dbReference>
<dbReference type="HAMAP" id="MF_01942">
    <property type="entry name" value="Lipid_A_LpxL_LpxP"/>
    <property type="match status" value="1"/>
</dbReference>
<dbReference type="Pfam" id="PF03279">
    <property type="entry name" value="Lip_A_acyltrans"/>
    <property type="match status" value="1"/>
</dbReference>
<proteinExistence type="inferred from homology"/>
<comment type="catalytic activity">
    <reaction evidence="9">
        <text>an alpha-Kdo-(2-&gt;4)-alpha-Kdo-(2-&gt;6)-lipid IVA + a fatty acyl-[ACP] = an alpha-Kdo-(2-&gt;4)-alpha-Kdo-(2-&gt;6)-(acyl)-lipid IVA + holo-[ACP]</text>
        <dbReference type="Rhea" id="RHEA:69396"/>
        <dbReference type="Rhea" id="RHEA-COMP:9685"/>
        <dbReference type="Rhea" id="RHEA-COMP:14125"/>
        <dbReference type="ChEBI" id="CHEBI:64479"/>
        <dbReference type="ChEBI" id="CHEBI:138651"/>
        <dbReference type="ChEBI" id="CHEBI:176429"/>
        <dbReference type="ChEBI" id="CHEBI:176430"/>
        <dbReference type="EC" id="2.3.1.241"/>
    </reaction>
</comment>
<keyword evidence="2 9" id="KW-0997">Cell inner membrane</keyword>
<evidence type="ECO:0000313" key="11">
    <source>
        <dbReference type="Proteomes" id="UP001157439"/>
    </source>
</evidence>
<keyword evidence="6 9" id="KW-1133">Transmembrane helix</keyword>
<gene>
    <name evidence="9 10" type="primary">lpxL</name>
    <name evidence="10" type="ORF">GCM10007894_11710</name>
</gene>
<evidence type="ECO:0000256" key="1">
    <source>
        <dbReference type="ARBA" id="ARBA00022475"/>
    </source>
</evidence>
<evidence type="ECO:0000256" key="3">
    <source>
        <dbReference type="ARBA" id="ARBA00022679"/>
    </source>
</evidence>